<dbReference type="EMBL" id="AP028917">
    <property type="protein sequence ID" value="BES98174.1"/>
    <property type="molecule type" value="Genomic_DNA"/>
</dbReference>
<protein>
    <submittedName>
        <fullName evidence="2">Uncharacterized protein</fullName>
    </submittedName>
</protein>
<proteinExistence type="predicted"/>
<name>A0ABN7B3J8_9HEMI</name>
<accession>A0ABN7B3J8</accession>
<evidence type="ECO:0000313" key="2">
    <source>
        <dbReference type="EMBL" id="BES98174.1"/>
    </source>
</evidence>
<feature type="region of interest" description="Disordered" evidence="1">
    <location>
        <begin position="42"/>
        <end position="101"/>
    </location>
</feature>
<reference evidence="2 3" key="1">
    <citation type="submission" date="2023-09" db="EMBL/GenBank/DDBJ databases">
        <title>Nesidiocoris tenuis whole genome shotgun sequence.</title>
        <authorList>
            <person name="Shibata T."/>
            <person name="Shimoda M."/>
            <person name="Kobayashi T."/>
            <person name="Uehara T."/>
        </authorList>
    </citation>
    <scope>NUCLEOTIDE SEQUENCE [LARGE SCALE GENOMIC DNA]</scope>
    <source>
        <strain evidence="2 3">Japan</strain>
    </source>
</reference>
<feature type="compositionally biased region" description="Polar residues" evidence="1">
    <location>
        <begin position="92"/>
        <end position="101"/>
    </location>
</feature>
<evidence type="ECO:0000313" key="3">
    <source>
        <dbReference type="Proteomes" id="UP001307889"/>
    </source>
</evidence>
<evidence type="ECO:0000256" key="1">
    <source>
        <dbReference type="SAM" id="MobiDB-lite"/>
    </source>
</evidence>
<sequence length="101" mass="11016">MDGFGIFNAYLQLVSRCWRECIASDIGGAEQEMQRLHLGESSKRMLQRTGNARAAEDRPNRALHQVTGQPIDPAGRARSSSSKRHQALDGTAANSATCLDC</sequence>
<dbReference type="Proteomes" id="UP001307889">
    <property type="component" value="Chromosome 9"/>
</dbReference>
<organism evidence="2 3">
    <name type="scientific">Nesidiocoris tenuis</name>
    <dbReference type="NCBI Taxonomy" id="355587"/>
    <lineage>
        <taxon>Eukaryota</taxon>
        <taxon>Metazoa</taxon>
        <taxon>Ecdysozoa</taxon>
        <taxon>Arthropoda</taxon>
        <taxon>Hexapoda</taxon>
        <taxon>Insecta</taxon>
        <taxon>Pterygota</taxon>
        <taxon>Neoptera</taxon>
        <taxon>Paraneoptera</taxon>
        <taxon>Hemiptera</taxon>
        <taxon>Heteroptera</taxon>
        <taxon>Panheteroptera</taxon>
        <taxon>Cimicomorpha</taxon>
        <taxon>Miridae</taxon>
        <taxon>Dicyphina</taxon>
        <taxon>Nesidiocoris</taxon>
    </lineage>
</organism>
<gene>
    <name evidence="2" type="ORF">NTJ_10989</name>
</gene>
<keyword evidence="3" id="KW-1185">Reference proteome</keyword>